<evidence type="ECO:0000256" key="1">
    <source>
        <dbReference type="ARBA" id="ARBA00007025"/>
    </source>
</evidence>
<dbReference type="InterPro" id="IPR000330">
    <property type="entry name" value="SNF2_N"/>
</dbReference>
<dbReference type="GO" id="GO:0000724">
    <property type="term" value="P:double-strand break repair via homologous recombination"/>
    <property type="evidence" value="ECO:0007669"/>
    <property type="project" value="TreeGrafter"/>
</dbReference>
<dbReference type="OrthoDB" id="423559at2759"/>
<dbReference type="CDD" id="cd18793">
    <property type="entry name" value="SF2_C_SNF"/>
    <property type="match status" value="1"/>
</dbReference>
<dbReference type="HOGENOM" id="CLU_000315_2_8_1"/>
<organism evidence="8 9">
    <name type="scientific">Pycnoporus cinnabarinus</name>
    <name type="common">Cinnabar-red polypore</name>
    <name type="synonym">Trametes cinnabarina</name>
    <dbReference type="NCBI Taxonomy" id="5643"/>
    <lineage>
        <taxon>Eukaryota</taxon>
        <taxon>Fungi</taxon>
        <taxon>Dikarya</taxon>
        <taxon>Basidiomycota</taxon>
        <taxon>Agaricomycotina</taxon>
        <taxon>Agaricomycetes</taxon>
        <taxon>Polyporales</taxon>
        <taxon>Polyporaceae</taxon>
        <taxon>Trametes</taxon>
    </lineage>
</organism>
<reference evidence="8" key="1">
    <citation type="submission" date="2014-01" db="EMBL/GenBank/DDBJ databases">
        <title>The genome of the white-rot fungus Pycnoporus cinnabarinus: a basidiomycete model with a versatile arsenal for lignocellulosic biomass breakdown.</title>
        <authorList>
            <person name="Levasseur A."/>
            <person name="Lomascolo A."/>
            <person name="Ruiz-Duenas F.J."/>
            <person name="Uzan E."/>
            <person name="Piumi F."/>
            <person name="Kues U."/>
            <person name="Ram A.F.J."/>
            <person name="Murat C."/>
            <person name="Haon M."/>
            <person name="Benoit I."/>
            <person name="Arfi Y."/>
            <person name="Chevret D."/>
            <person name="Drula E."/>
            <person name="Kwon M.J."/>
            <person name="Gouret P."/>
            <person name="Lesage-Meessen L."/>
            <person name="Lombard V."/>
            <person name="Mariette J."/>
            <person name="Noirot C."/>
            <person name="Park J."/>
            <person name="Patyshakuliyeva A."/>
            <person name="Wieneger R.A.B."/>
            <person name="Wosten H.A.B."/>
            <person name="Martin F."/>
            <person name="Coutinho P.M."/>
            <person name="de Vries R."/>
            <person name="Martinez A.T."/>
            <person name="Klopp C."/>
            <person name="Pontarotti P."/>
            <person name="Henrissat B."/>
            <person name="Record E."/>
        </authorList>
    </citation>
    <scope>NUCLEOTIDE SEQUENCE [LARGE SCALE GENOMIC DNA]</scope>
    <source>
        <strain evidence="8">BRFM137</strain>
    </source>
</reference>
<dbReference type="PROSITE" id="PS51192">
    <property type="entry name" value="HELICASE_ATP_BIND_1"/>
    <property type="match status" value="1"/>
</dbReference>
<keyword evidence="2" id="KW-0547">Nucleotide-binding</keyword>
<dbReference type="EMBL" id="CCBP010000059">
    <property type="protein sequence ID" value="CDO69944.1"/>
    <property type="molecule type" value="Genomic_DNA"/>
</dbReference>
<dbReference type="SMART" id="SM00490">
    <property type="entry name" value="HELICc"/>
    <property type="match status" value="1"/>
</dbReference>
<dbReference type="PANTHER" id="PTHR45626:SF16">
    <property type="entry name" value="ATP-DEPENDENT HELICASE ULS1"/>
    <property type="match status" value="1"/>
</dbReference>
<name>A0A060SCD7_PYCCI</name>
<dbReference type="GO" id="GO:0005524">
    <property type="term" value="F:ATP binding"/>
    <property type="evidence" value="ECO:0007669"/>
    <property type="project" value="UniProtKB-KW"/>
</dbReference>
<evidence type="ECO:0000256" key="2">
    <source>
        <dbReference type="ARBA" id="ARBA00022741"/>
    </source>
</evidence>
<dbReference type="STRING" id="5643.A0A060SCD7"/>
<dbReference type="GO" id="GO:0016787">
    <property type="term" value="F:hydrolase activity"/>
    <property type="evidence" value="ECO:0007669"/>
    <property type="project" value="UniProtKB-KW"/>
</dbReference>
<feature type="region of interest" description="Disordered" evidence="5">
    <location>
        <begin position="1"/>
        <end position="20"/>
    </location>
</feature>
<dbReference type="Pfam" id="PF00271">
    <property type="entry name" value="Helicase_C"/>
    <property type="match status" value="1"/>
</dbReference>
<evidence type="ECO:0000313" key="9">
    <source>
        <dbReference type="Proteomes" id="UP000029665"/>
    </source>
</evidence>
<evidence type="ECO:0000313" key="8">
    <source>
        <dbReference type="EMBL" id="CDO69944.1"/>
    </source>
</evidence>
<dbReference type="InterPro" id="IPR001650">
    <property type="entry name" value="Helicase_C-like"/>
</dbReference>
<dbReference type="InterPro" id="IPR027417">
    <property type="entry name" value="P-loop_NTPase"/>
</dbReference>
<dbReference type="InterPro" id="IPR038718">
    <property type="entry name" value="SNF2-like_sf"/>
</dbReference>
<evidence type="ECO:0000256" key="5">
    <source>
        <dbReference type="SAM" id="MobiDB-lite"/>
    </source>
</evidence>
<dbReference type="CDD" id="cd18008">
    <property type="entry name" value="DEXDc_SHPRH-like"/>
    <property type="match status" value="1"/>
</dbReference>
<dbReference type="GO" id="GO:0005737">
    <property type="term" value="C:cytoplasm"/>
    <property type="evidence" value="ECO:0007669"/>
    <property type="project" value="TreeGrafter"/>
</dbReference>
<dbReference type="GO" id="GO:0005634">
    <property type="term" value="C:nucleus"/>
    <property type="evidence" value="ECO:0007669"/>
    <property type="project" value="TreeGrafter"/>
</dbReference>
<feature type="domain" description="Helicase ATP-binding" evidence="6">
    <location>
        <begin position="184"/>
        <end position="366"/>
    </location>
</feature>
<keyword evidence="9" id="KW-1185">Reference proteome</keyword>
<protein>
    <submittedName>
        <fullName evidence="8">Uncharacterized protein</fullName>
    </submittedName>
</protein>
<feature type="domain" description="Helicase C-terminal" evidence="7">
    <location>
        <begin position="810"/>
        <end position="966"/>
    </location>
</feature>
<dbReference type="SUPFAM" id="SSF52540">
    <property type="entry name" value="P-loop containing nucleoside triphosphate hydrolases"/>
    <property type="match status" value="2"/>
</dbReference>
<feature type="region of interest" description="Disordered" evidence="5">
    <location>
        <begin position="679"/>
        <end position="799"/>
    </location>
</feature>
<accession>A0A060SCD7</accession>
<dbReference type="AlphaFoldDB" id="A0A060SCD7"/>
<evidence type="ECO:0000259" key="7">
    <source>
        <dbReference type="PROSITE" id="PS51194"/>
    </source>
</evidence>
<dbReference type="InterPro" id="IPR014001">
    <property type="entry name" value="Helicase_ATP-bd"/>
</dbReference>
<dbReference type="PROSITE" id="PS51194">
    <property type="entry name" value="HELICASE_CTER"/>
    <property type="match status" value="1"/>
</dbReference>
<feature type="compositionally biased region" description="Basic and acidic residues" evidence="5">
    <location>
        <begin position="773"/>
        <end position="789"/>
    </location>
</feature>
<feature type="compositionally biased region" description="Basic residues" evidence="5">
    <location>
        <begin position="679"/>
        <end position="688"/>
    </location>
</feature>
<dbReference type="InterPro" id="IPR049730">
    <property type="entry name" value="SNF2/RAD54-like_C"/>
</dbReference>
<feature type="compositionally biased region" description="Pro residues" evidence="5">
    <location>
        <begin position="31"/>
        <end position="45"/>
    </location>
</feature>
<dbReference type="OMA" id="VHIHHGK"/>
<dbReference type="PANTHER" id="PTHR45626">
    <property type="entry name" value="TRANSCRIPTION TERMINATION FACTOR 2-RELATED"/>
    <property type="match status" value="1"/>
</dbReference>
<evidence type="ECO:0000256" key="3">
    <source>
        <dbReference type="ARBA" id="ARBA00022801"/>
    </source>
</evidence>
<dbReference type="InterPro" id="IPR013083">
    <property type="entry name" value="Znf_RING/FYVE/PHD"/>
</dbReference>
<evidence type="ECO:0000256" key="4">
    <source>
        <dbReference type="ARBA" id="ARBA00022840"/>
    </source>
</evidence>
<dbReference type="Proteomes" id="UP000029665">
    <property type="component" value="Unassembled WGS sequence"/>
</dbReference>
<dbReference type="Gene3D" id="3.40.50.10810">
    <property type="entry name" value="Tandem AAA-ATPase domain"/>
    <property type="match status" value="1"/>
</dbReference>
<comment type="similarity">
    <text evidence="1">Belongs to the SNF2/RAD54 helicase family.</text>
</comment>
<comment type="caution">
    <text evidence="8">The sequence shown here is derived from an EMBL/GenBank/DDBJ whole genome shotgun (WGS) entry which is preliminary data.</text>
</comment>
<dbReference type="SMART" id="SM00487">
    <property type="entry name" value="DEXDc"/>
    <property type="match status" value="1"/>
</dbReference>
<keyword evidence="4" id="KW-0067">ATP-binding</keyword>
<feature type="compositionally biased region" description="Basic residues" evidence="5">
    <location>
        <begin position="756"/>
        <end position="772"/>
    </location>
</feature>
<gene>
    <name evidence="8" type="ORF">BN946_scf184836.g18</name>
</gene>
<dbReference type="Pfam" id="PF00176">
    <property type="entry name" value="SNF2-rel_dom"/>
    <property type="match status" value="1"/>
</dbReference>
<dbReference type="GO" id="GO:0008094">
    <property type="term" value="F:ATP-dependent activity, acting on DNA"/>
    <property type="evidence" value="ECO:0007669"/>
    <property type="project" value="TreeGrafter"/>
</dbReference>
<sequence>MSGPPNPPQTQRKSRVLAALDNPAFLSPNLVAPPPSTPLPPPSLGLPPALQTPDKYSLDTSSSEFDYADLLASGSQNKRKAPGLVNGYGAAIGSSPARSLAPGRDFGLRYDQETAVRSIDKGGSDQELRMEEFVSRSIENAAHGLTVQKAMEGLGLKGYMDLVPGMEVRLLPHQIIGVKWMVDQERNTPHRGGILADEMGLGKTVQMIATMVINQPDEEDKNRTTLIVVPAALMFQWKEEIETKTNGVFDVHIQHGREKIKDPELLGEKDVIITTYQTLVMDFAIPEDLEDSGEEMEWLRWHGGPLSRMKFYRVVLDEAQFIRNRGTRCSQAVAMLRAKYRWCLTGTPITNTLRYLRVLALWTLPAVEVSSSRAHFCKIHELTAYSNNISDWDDFNAHVAKVQLEDARLAGIRAQAILEPIIFRRTKNAKLDGEPILKLPPKDVELVYVEFSPEEREIYDHMEKKAQIQINRFIRNNTLLKNREQVFVWMLRLRQICDHPHLVLEQADGFDDPAAVLMGSAEEKELARANKKMGPRWVNVRGPSVAQIKQRFLQRARAEQPDFDDDKRVEEEIACPMCGDFFVEDNGRILACGDEICKDCLEVLASSPIEARQEFGNSDEQTNLRIEKEWEAAASKGLRPCPKCKKMQDFSPNGIFVMSAFYPTQQEVLAANRAAIRRHAPPPLKKRKIEPETITLSDSSSSSSDDELPDFATLMRSSPKDKAKSKAQTPAKITLKKKESTSEVEEDESDQDRPRNKGKGNAKGRGRGKKGKFKVESSDDEKVPAKPHESTLSTWRQGGSNVEASAKMLKMIEHLKEWEASGDKTIVFSQWTSMLDLCEQLFARHGIRNLRYDGPMSRDAREYTLAQFRRPGGPKVILVSIKCGGVGLNLVSANRVINLDPAWNYATESQAYDRVHRLGQEKDVFVKRYIVRDSIEESILRLQETKTHLADAALGEGSGVKLHALSVRQIKDLFRMNKDPRQTRLDDPREP</sequence>
<evidence type="ECO:0000259" key="6">
    <source>
        <dbReference type="PROSITE" id="PS51192"/>
    </source>
</evidence>
<keyword evidence="3" id="KW-0378">Hydrolase</keyword>
<feature type="region of interest" description="Disordered" evidence="5">
    <location>
        <begin position="25"/>
        <end position="60"/>
    </location>
</feature>
<dbReference type="Gene3D" id="3.40.50.300">
    <property type="entry name" value="P-loop containing nucleotide triphosphate hydrolases"/>
    <property type="match status" value="2"/>
</dbReference>
<dbReference type="Gene3D" id="3.30.40.10">
    <property type="entry name" value="Zinc/RING finger domain, C3HC4 (zinc finger)"/>
    <property type="match status" value="1"/>
</dbReference>
<proteinExistence type="inferred from homology"/>
<dbReference type="InterPro" id="IPR050628">
    <property type="entry name" value="SNF2_RAD54_helicase_TF"/>
</dbReference>
<feature type="compositionally biased region" description="Polar residues" evidence="5">
    <location>
        <begin position="790"/>
        <end position="799"/>
    </location>
</feature>